<dbReference type="EMBL" id="MU003569">
    <property type="protein sequence ID" value="KAF2462651.1"/>
    <property type="molecule type" value="Genomic_DNA"/>
</dbReference>
<comment type="caution">
    <text evidence="1">The sequence shown here is derived from an EMBL/GenBank/DDBJ whole genome shotgun (WGS) entry which is preliminary data.</text>
</comment>
<reference evidence="1" key="1">
    <citation type="journal article" date="2020" name="Stud. Mycol.">
        <title>101 Dothideomycetes genomes: a test case for predicting lifestyles and emergence of pathogens.</title>
        <authorList>
            <person name="Haridas S."/>
            <person name="Albert R."/>
            <person name="Binder M."/>
            <person name="Bloem J."/>
            <person name="Labutti K."/>
            <person name="Salamov A."/>
            <person name="Andreopoulos B."/>
            <person name="Baker S."/>
            <person name="Barry K."/>
            <person name="Bills G."/>
            <person name="Bluhm B."/>
            <person name="Cannon C."/>
            <person name="Castanera R."/>
            <person name="Culley D."/>
            <person name="Daum C."/>
            <person name="Ezra D."/>
            <person name="Gonzalez J."/>
            <person name="Henrissat B."/>
            <person name="Kuo A."/>
            <person name="Liang C."/>
            <person name="Lipzen A."/>
            <person name="Lutzoni F."/>
            <person name="Magnuson J."/>
            <person name="Mondo S."/>
            <person name="Nolan M."/>
            <person name="Ohm R."/>
            <person name="Pangilinan J."/>
            <person name="Park H.-J."/>
            <person name="Ramirez L."/>
            <person name="Alfaro M."/>
            <person name="Sun H."/>
            <person name="Tritt A."/>
            <person name="Yoshinaga Y."/>
            <person name="Zwiers L.-H."/>
            <person name="Turgeon B."/>
            <person name="Goodwin S."/>
            <person name="Spatafora J."/>
            <person name="Crous P."/>
            <person name="Grigoriev I."/>
        </authorList>
    </citation>
    <scope>NUCLEOTIDE SEQUENCE</scope>
    <source>
        <strain evidence="1">ATCC 200398</strain>
    </source>
</reference>
<sequence length="153" mass="16778">MRRESTQRHMGVRGDSEPGNAIDTYWPCTKGYQKTTELATGRGSSRYGDPSDGFRATRDGTRIVTQSAALLILDTSSVFSTDKHSVPAKIAEAALCILCGESAFGVAHFRSRERASRFDSIANRTQSTQTSNIYRQIFVFAASFIISLSTIGR</sequence>
<proteinExistence type="predicted"/>
<name>A0ACB6Q919_9PLEO</name>
<gene>
    <name evidence="1" type="ORF">BDR25DRAFT_363764</name>
</gene>
<evidence type="ECO:0000313" key="2">
    <source>
        <dbReference type="Proteomes" id="UP000799755"/>
    </source>
</evidence>
<dbReference type="Proteomes" id="UP000799755">
    <property type="component" value="Unassembled WGS sequence"/>
</dbReference>
<evidence type="ECO:0000313" key="1">
    <source>
        <dbReference type="EMBL" id="KAF2462651.1"/>
    </source>
</evidence>
<protein>
    <submittedName>
        <fullName evidence="1">Uncharacterized protein</fullName>
    </submittedName>
</protein>
<keyword evidence="2" id="KW-1185">Reference proteome</keyword>
<accession>A0ACB6Q919</accession>
<organism evidence="1 2">
    <name type="scientific">Lindgomyces ingoldianus</name>
    <dbReference type="NCBI Taxonomy" id="673940"/>
    <lineage>
        <taxon>Eukaryota</taxon>
        <taxon>Fungi</taxon>
        <taxon>Dikarya</taxon>
        <taxon>Ascomycota</taxon>
        <taxon>Pezizomycotina</taxon>
        <taxon>Dothideomycetes</taxon>
        <taxon>Pleosporomycetidae</taxon>
        <taxon>Pleosporales</taxon>
        <taxon>Lindgomycetaceae</taxon>
        <taxon>Lindgomyces</taxon>
    </lineage>
</organism>